<evidence type="ECO:0000256" key="1">
    <source>
        <dbReference type="SAM" id="MobiDB-lite"/>
    </source>
</evidence>
<feature type="compositionally biased region" description="Polar residues" evidence="1">
    <location>
        <begin position="85"/>
        <end position="96"/>
    </location>
</feature>
<evidence type="ECO:0000313" key="2">
    <source>
        <dbReference type="EMBL" id="KAJ3552441.1"/>
    </source>
</evidence>
<feature type="region of interest" description="Disordered" evidence="1">
    <location>
        <begin position="63"/>
        <end position="142"/>
    </location>
</feature>
<reference evidence="2" key="1">
    <citation type="submission" date="2022-07" db="EMBL/GenBank/DDBJ databases">
        <title>Genome Sequence of Leucocoprinus birnbaumii.</title>
        <authorList>
            <person name="Buettner E."/>
        </authorList>
    </citation>
    <scope>NUCLEOTIDE SEQUENCE</scope>
    <source>
        <strain evidence="2">VT141</strain>
    </source>
</reference>
<feature type="compositionally biased region" description="Acidic residues" evidence="1">
    <location>
        <begin position="72"/>
        <end position="81"/>
    </location>
</feature>
<organism evidence="2 3">
    <name type="scientific">Leucocoprinus birnbaumii</name>
    <dbReference type="NCBI Taxonomy" id="56174"/>
    <lineage>
        <taxon>Eukaryota</taxon>
        <taxon>Fungi</taxon>
        <taxon>Dikarya</taxon>
        <taxon>Basidiomycota</taxon>
        <taxon>Agaricomycotina</taxon>
        <taxon>Agaricomycetes</taxon>
        <taxon>Agaricomycetidae</taxon>
        <taxon>Agaricales</taxon>
        <taxon>Agaricineae</taxon>
        <taxon>Agaricaceae</taxon>
        <taxon>Leucocoprinus</taxon>
    </lineage>
</organism>
<keyword evidence="3" id="KW-1185">Reference proteome</keyword>
<proteinExistence type="predicted"/>
<protein>
    <submittedName>
        <fullName evidence="2">Uncharacterized protein</fullName>
    </submittedName>
</protein>
<feature type="compositionally biased region" description="Acidic residues" evidence="1">
    <location>
        <begin position="122"/>
        <end position="142"/>
    </location>
</feature>
<dbReference type="Proteomes" id="UP001213000">
    <property type="component" value="Unassembled WGS sequence"/>
</dbReference>
<sequence>MTMMISFTEAQRNLYLNQRFRNREFSSACYYVWTKVNLSVDLHRIPLDKVKTSTGTVVEALEQQAQQQTGGQDDDDDDDIFSDQPRSASTIPSTSAVAPPSAKASREPSQDVDREIANGLEAQDEEQEEQEEEDEEESDDDIEIILDRPAHSLDLRWVAFISP</sequence>
<feature type="compositionally biased region" description="Basic and acidic residues" evidence="1">
    <location>
        <begin position="104"/>
        <end position="116"/>
    </location>
</feature>
<accession>A0AAD5YJ40</accession>
<evidence type="ECO:0000313" key="3">
    <source>
        <dbReference type="Proteomes" id="UP001213000"/>
    </source>
</evidence>
<dbReference type="AlphaFoldDB" id="A0AAD5YJ40"/>
<dbReference type="EMBL" id="JANIEX010002053">
    <property type="protein sequence ID" value="KAJ3552441.1"/>
    <property type="molecule type" value="Genomic_DNA"/>
</dbReference>
<gene>
    <name evidence="2" type="ORF">NP233_g12884</name>
</gene>
<comment type="caution">
    <text evidence="2">The sequence shown here is derived from an EMBL/GenBank/DDBJ whole genome shotgun (WGS) entry which is preliminary data.</text>
</comment>
<name>A0AAD5YJ40_9AGAR</name>